<name>A0A1G2S7S4_9BACT</name>
<dbReference type="Gene3D" id="3.40.50.2300">
    <property type="match status" value="1"/>
</dbReference>
<protein>
    <recommendedName>
        <fullName evidence="3">Response regulatory domain-containing protein</fullName>
    </recommendedName>
</protein>
<dbReference type="PANTHER" id="PTHR44591">
    <property type="entry name" value="STRESS RESPONSE REGULATOR PROTEIN 1"/>
    <property type="match status" value="1"/>
</dbReference>
<feature type="modified residue" description="4-aspartylphosphate" evidence="2">
    <location>
        <position position="54"/>
    </location>
</feature>
<gene>
    <name evidence="4" type="ORF">A3D51_00435</name>
</gene>
<evidence type="ECO:0000313" key="5">
    <source>
        <dbReference type="Proteomes" id="UP000179118"/>
    </source>
</evidence>
<accession>A0A1G2S7S4</accession>
<evidence type="ECO:0000256" key="2">
    <source>
        <dbReference type="PROSITE-ProRule" id="PRU00169"/>
    </source>
</evidence>
<comment type="caution">
    <text evidence="4">The sequence shown here is derived from an EMBL/GenBank/DDBJ whole genome shotgun (WGS) entry which is preliminary data.</text>
</comment>
<dbReference type="PROSITE" id="PS50110">
    <property type="entry name" value="RESPONSE_REGULATORY"/>
    <property type="match status" value="1"/>
</dbReference>
<dbReference type="EMBL" id="MHUT01000018">
    <property type="protein sequence ID" value="OHA80622.1"/>
    <property type="molecule type" value="Genomic_DNA"/>
</dbReference>
<dbReference type="SUPFAM" id="SSF52172">
    <property type="entry name" value="CheY-like"/>
    <property type="match status" value="1"/>
</dbReference>
<organism evidence="4 5">
    <name type="scientific">Candidatus Yonathbacteria bacterium RIFCSPHIGHO2_02_FULL_44_14</name>
    <dbReference type="NCBI Taxonomy" id="1802724"/>
    <lineage>
        <taxon>Bacteria</taxon>
        <taxon>Candidatus Yonathiibacteriota</taxon>
    </lineage>
</organism>
<dbReference type="InterPro" id="IPR011006">
    <property type="entry name" value="CheY-like_superfamily"/>
</dbReference>
<feature type="domain" description="Response regulatory" evidence="3">
    <location>
        <begin position="4"/>
        <end position="121"/>
    </location>
</feature>
<evidence type="ECO:0000256" key="1">
    <source>
        <dbReference type="ARBA" id="ARBA00022553"/>
    </source>
</evidence>
<evidence type="ECO:0000259" key="3">
    <source>
        <dbReference type="PROSITE" id="PS50110"/>
    </source>
</evidence>
<proteinExistence type="predicted"/>
<dbReference type="CDD" id="cd00156">
    <property type="entry name" value="REC"/>
    <property type="match status" value="1"/>
</dbReference>
<dbReference type="GO" id="GO:0000160">
    <property type="term" value="P:phosphorelay signal transduction system"/>
    <property type="evidence" value="ECO:0007669"/>
    <property type="project" value="InterPro"/>
</dbReference>
<sequence length="132" mass="14360">MSKKIFIVDDDKFLLDMYTFKFKEKGFEVIQAFGSIDALNKLKGGIVPDVILLDIVMPAMDGFELLELIKSEKLAPNAKIIVLSNLGQPADVEKGRNLGANGYVIKASATPSEVVEKVVIVLGGEESFAQVD</sequence>
<dbReference type="SMART" id="SM00448">
    <property type="entry name" value="REC"/>
    <property type="match status" value="1"/>
</dbReference>
<dbReference type="InterPro" id="IPR001789">
    <property type="entry name" value="Sig_transdc_resp-reg_receiver"/>
</dbReference>
<dbReference type="InterPro" id="IPR050595">
    <property type="entry name" value="Bact_response_regulator"/>
</dbReference>
<dbReference type="AlphaFoldDB" id="A0A1G2S7S4"/>
<dbReference type="Proteomes" id="UP000179118">
    <property type="component" value="Unassembled WGS sequence"/>
</dbReference>
<dbReference type="Pfam" id="PF00072">
    <property type="entry name" value="Response_reg"/>
    <property type="match status" value="1"/>
</dbReference>
<dbReference type="PANTHER" id="PTHR44591:SF3">
    <property type="entry name" value="RESPONSE REGULATORY DOMAIN-CONTAINING PROTEIN"/>
    <property type="match status" value="1"/>
</dbReference>
<keyword evidence="1 2" id="KW-0597">Phosphoprotein</keyword>
<reference evidence="4 5" key="1">
    <citation type="journal article" date="2016" name="Nat. Commun.">
        <title>Thousands of microbial genomes shed light on interconnected biogeochemical processes in an aquifer system.</title>
        <authorList>
            <person name="Anantharaman K."/>
            <person name="Brown C.T."/>
            <person name="Hug L.A."/>
            <person name="Sharon I."/>
            <person name="Castelle C.J."/>
            <person name="Probst A.J."/>
            <person name="Thomas B.C."/>
            <person name="Singh A."/>
            <person name="Wilkins M.J."/>
            <person name="Karaoz U."/>
            <person name="Brodie E.L."/>
            <person name="Williams K.H."/>
            <person name="Hubbard S.S."/>
            <person name="Banfield J.F."/>
        </authorList>
    </citation>
    <scope>NUCLEOTIDE SEQUENCE [LARGE SCALE GENOMIC DNA]</scope>
</reference>
<evidence type="ECO:0000313" key="4">
    <source>
        <dbReference type="EMBL" id="OHA80622.1"/>
    </source>
</evidence>